<accession>A0A4Y8Q1G5</accession>
<dbReference type="InterPro" id="IPR025321">
    <property type="entry name" value="DUF4227"/>
</dbReference>
<dbReference type="RefSeq" id="WP_134753141.1">
    <property type="nucleotide sequence ID" value="NZ_MYFO02000010.1"/>
</dbReference>
<dbReference type="Proteomes" id="UP000298246">
    <property type="component" value="Unassembled WGS sequence"/>
</dbReference>
<dbReference type="EMBL" id="MYFO01000013">
    <property type="protein sequence ID" value="TFE87571.1"/>
    <property type="molecule type" value="Genomic_DNA"/>
</dbReference>
<keyword evidence="2" id="KW-1185">Reference proteome</keyword>
<organism evidence="1 2">
    <name type="scientific">Paenibacillus athensensis</name>
    <dbReference type="NCBI Taxonomy" id="1967502"/>
    <lineage>
        <taxon>Bacteria</taxon>
        <taxon>Bacillati</taxon>
        <taxon>Bacillota</taxon>
        <taxon>Bacilli</taxon>
        <taxon>Bacillales</taxon>
        <taxon>Paenibacillaceae</taxon>
        <taxon>Paenibacillus</taxon>
    </lineage>
</organism>
<protein>
    <recommendedName>
        <fullName evidence="3">DUF4227 domain-containing protein</fullName>
    </recommendedName>
</protein>
<dbReference type="Pfam" id="PF14004">
    <property type="entry name" value="DUF4227"/>
    <property type="match status" value="1"/>
</dbReference>
<comment type="caution">
    <text evidence="1">The sequence shown here is derived from an EMBL/GenBank/DDBJ whole genome shotgun (WGS) entry which is preliminary data.</text>
</comment>
<dbReference type="OrthoDB" id="2691647at2"/>
<evidence type="ECO:0000313" key="1">
    <source>
        <dbReference type="EMBL" id="TFE87571.1"/>
    </source>
</evidence>
<proteinExistence type="predicted"/>
<gene>
    <name evidence="1" type="ORF">B5M42_12145</name>
</gene>
<reference evidence="1 2" key="1">
    <citation type="submission" date="2017-03" db="EMBL/GenBank/DDBJ databases">
        <title>Isolation of Levoglucosan Utilizing Bacteria.</title>
        <authorList>
            <person name="Arya A.S."/>
        </authorList>
    </citation>
    <scope>NUCLEOTIDE SEQUENCE [LARGE SCALE GENOMIC DNA]</scope>
    <source>
        <strain evidence="1 2">MEC069</strain>
    </source>
</reference>
<name>A0A4Y8Q1G5_9BACL</name>
<sequence length="77" mass="9139">MIFSYRKTLARMRFLLFFMVLTFLLYQLMSAVDGWIEPTEKYRSPGGQAAKVFNQHVSLNENGSMGDRLRLFYWYGE</sequence>
<dbReference type="AlphaFoldDB" id="A0A4Y8Q1G5"/>
<evidence type="ECO:0000313" key="2">
    <source>
        <dbReference type="Proteomes" id="UP000298246"/>
    </source>
</evidence>
<evidence type="ECO:0008006" key="3">
    <source>
        <dbReference type="Google" id="ProtNLM"/>
    </source>
</evidence>